<feature type="region of interest" description="Disordered" evidence="1">
    <location>
        <begin position="171"/>
        <end position="197"/>
    </location>
</feature>
<dbReference type="Proteomes" id="UP000738349">
    <property type="component" value="Unassembled WGS sequence"/>
</dbReference>
<evidence type="ECO:0000313" key="4">
    <source>
        <dbReference type="Proteomes" id="UP000738349"/>
    </source>
</evidence>
<gene>
    <name evidence="3" type="ORF">EDB81DRAFT_770617</name>
</gene>
<dbReference type="InterPro" id="IPR001214">
    <property type="entry name" value="SET_dom"/>
</dbReference>
<dbReference type="InterPro" id="IPR046341">
    <property type="entry name" value="SET_dom_sf"/>
</dbReference>
<name>A0A9P9FUP4_9HYPO</name>
<protein>
    <submittedName>
        <fullName evidence="3">SET domain-containing protein</fullName>
    </submittedName>
</protein>
<reference evidence="3" key="1">
    <citation type="journal article" date="2021" name="Nat. Commun.">
        <title>Genetic determinants of endophytism in the Arabidopsis root mycobiome.</title>
        <authorList>
            <person name="Mesny F."/>
            <person name="Miyauchi S."/>
            <person name="Thiergart T."/>
            <person name="Pickel B."/>
            <person name="Atanasova L."/>
            <person name="Karlsson M."/>
            <person name="Huettel B."/>
            <person name="Barry K.W."/>
            <person name="Haridas S."/>
            <person name="Chen C."/>
            <person name="Bauer D."/>
            <person name="Andreopoulos W."/>
            <person name="Pangilinan J."/>
            <person name="LaButti K."/>
            <person name="Riley R."/>
            <person name="Lipzen A."/>
            <person name="Clum A."/>
            <person name="Drula E."/>
            <person name="Henrissat B."/>
            <person name="Kohler A."/>
            <person name="Grigoriev I.V."/>
            <person name="Martin F.M."/>
            <person name="Hacquard S."/>
        </authorList>
    </citation>
    <scope>NUCLEOTIDE SEQUENCE</scope>
    <source>
        <strain evidence="3">MPI-CAGE-AT-0147</strain>
    </source>
</reference>
<proteinExistence type="predicted"/>
<sequence length="245" mass="26427">MSKPKNWPESFPYVHAPLHDRSLTATQLQTLRTKPGSESEGDIATIQASAFTTPSALVKIQPISTPSHPAHGQCGLFAARDLPAGSFIMPYLGRVHSGAASAADSDYDLWLDRGADVAVDAAREGNEGRYVNDFRGVRERANAEFRTVWCERFGELCVGVWVVGSGKKAAAMGHGKGNDKGSGKVNGKGKGKASSGIKKGEEICVSYGKGFWEERKAEEEEKEDQIEDGEQPEDQSQSKDEAVDV</sequence>
<dbReference type="OrthoDB" id="5792673at2759"/>
<dbReference type="SUPFAM" id="SSF82199">
    <property type="entry name" value="SET domain"/>
    <property type="match status" value="1"/>
</dbReference>
<feature type="domain" description="SET" evidence="2">
    <location>
        <begin position="58"/>
        <end position="208"/>
    </location>
</feature>
<organism evidence="3 4">
    <name type="scientific">Dactylonectria macrodidyma</name>
    <dbReference type="NCBI Taxonomy" id="307937"/>
    <lineage>
        <taxon>Eukaryota</taxon>
        <taxon>Fungi</taxon>
        <taxon>Dikarya</taxon>
        <taxon>Ascomycota</taxon>
        <taxon>Pezizomycotina</taxon>
        <taxon>Sordariomycetes</taxon>
        <taxon>Hypocreomycetidae</taxon>
        <taxon>Hypocreales</taxon>
        <taxon>Nectriaceae</taxon>
        <taxon>Dactylonectria</taxon>
    </lineage>
</organism>
<feature type="compositionally biased region" description="Acidic residues" evidence="1">
    <location>
        <begin position="220"/>
        <end position="233"/>
    </location>
</feature>
<dbReference type="EMBL" id="JAGMUV010000001">
    <property type="protein sequence ID" value="KAH7175686.1"/>
    <property type="molecule type" value="Genomic_DNA"/>
</dbReference>
<dbReference type="Gene3D" id="2.170.270.10">
    <property type="entry name" value="SET domain"/>
    <property type="match status" value="1"/>
</dbReference>
<comment type="caution">
    <text evidence="3">The sequence shown here is derived from an EMBL/GenBank/DDBJ whole genome shotgun (WGS) entry which is preliminary data.</text>
</comment>
<feature type="region of interest" description="Disordered" evidence="1">
    <location>
        <begin position="216"/>
        <end position="245"/>
    </location>
</feature>
<evidence type="ECO:0000313" key="3">
    <source>
        <dbReference type="EMBL" id="KAH7175686.1"/>
    </source>
</evidence>
<keyword evidence="4" id="KW-1185">Reference proteome</keyword>
<dbReference type="AlphaFoldDB" id="A0A9P9FUP4"/>
<evidence type="ECO:0000259" key="2">
    <source>
        <dbReference type="PROSITE" id="PS50280"/>
    </source>
</evidence>
<dbReference type="PROSITE" id="PS50280">
    <property type="entry name" value="SET"/>
    <property type="match status" value="1"/>
</dbReference>
<evidence type="ECO:0000256" key="1">
    <source>
        <dbReference type="SAM" id="MobiDB-lite"/>
    </source>
</evidence>
<feature type="compositionally biased region" description="Basic and acidic residues" evidence="1">
    <location>
        <begin position="236"/>
        <end position="245"/>
    </location>
</feature>
<accession>A0A9P9FUP4</accession>